<evidence type="ECO:0000313" key="10">
    <source>
        <dbReference type="Proteomes" id="UP000452188"/>
    </source>
</evidence>
<dbReference type="Proteomes" id="UP000235484">
    <property type="component" value="Unassembled WGS sequence"/>
</dbReference>
<keyword evidence="1" id="KW-0812">Transmembrane</keyword>
<dbReference type="EMBL" id="WJMX01000002">
    <property type="protein sequence ID" value="MRH79507.1"/>
    <property type="molecule type" value="Genomic_DNA"/>
</dbReference>
<reference evidence="9 10" key="4">
    <citation type="submission" date="2019-11" db="EMBL/GenBank/DDBJ databases">
        <title>Draft genome sequence of 12 host-associated Lactobacillus reuteri rodent strains.</title>
        <authorList>
            <person name="Zhang S."/>
            <person name="Ozcam M."/>
            <person name="Van Pijkeren J.P."/>
        </authorList>
    </citation>
    <scope>NUCLEOTIDE SEQUENCE [LARGE SCALE GENOMIC DNA]</scope>
    <source>
        <strain evidence="4 10">6799jm-1</strain>
        <strain evidence="6 11">CR</strain>
        <strain evidence="5 9">L1604-1</strain>
    </source>
</reference>
<feature type="transmembrane region" description="Helical" evidence="1">
    <location>
        <begin position="46"/>
        <end position="63"/>
    </location>
</feature>
<dbReference type="EMBL" id="LN887600">
    <property type="protein sequence ID" value="CUR41127.1"/>
    <property type="molecule type" value="Genomic_DNA"/>
</dbReference>
<dbReference type="RefSeq" id="WP_019254211.1">
    <property type="nucleotide sequence ID" value="NZ_CP102425.1"/>
</dbReference>
<evidence type="ECO:0000313" key="4">
    <source>
        <dbReference type="EMBL" id="MRG75483.1"/>
    </source>
</evidence>
<organism evidence="3 7">
    <name type="scientific">Limosilactobacillus reuteri</name>
    <name type="common">Lactobacillus reuteri</name>
    <dbReference type="NCBI Taxonomy" id="1598"/>
    <lineage>
        <taxon>Bacteria</taxon>
        <taxon>Bacillati</taxon>
        <taxon>Bacillota</taxon>
        <taxon>Bacilli</taxon>
        <taxon>Lactobacillales</taxon>
        <taxon>Lactobacillaceae</taxon>
        <taxon>Limosilactobacillus</taxon>
    </lineage>
</organism>
<protein>
    <recommendedName>
        <fullName evidence="12">DUF3784 domain-containing protein</fullName>
    </recommendedName>
</protein>
<feature type="transmembrane region" description="Helical" evidence="1">
    <location>
        <begin position="6"/>
        <end position="25"/>
    </location>
</feature>
<dbReference type="EMBL" id="WJMV01000023">
    <property type="protein sequence ID" value="MRG75483.1"/>
    <property type="molecule type" value="Genomic_DNA"/>
</dbReference>
<evidence type="ECO:0008006" key="12">
    <source>
        <dbReference type="Google" id="ProtNLM"/>
    </source>
</evidence>
<sequence length="98" mass="10977">MLLPLLMTLFGLIALFEGIFLLTHIHKPFLVFDPTKSKYLAPQLKNWGIVMTIVGILSIISGWTNNTGFLVIMVIIGCVSETLMAFAITADFRVNHRK</sequence>
<dbReference type="Proteomes" id="UP000452188">
    <property type="component" value="Unassembled WGS sequence"/>
</dbReference>
<reference evidence="2" key="3">
    <citation type="submission" date="2015-10" db="EMBL/GenBank/DDBJ databases">
        <authorList>
            <person name="Gilbert D.G."/>
        </authorList>
    </citation>
    <scope>NUCLEOTIDE SEQUENCE [LARGE SCALE GENOMIC DNA]</scope>
    <source>
        <strain evidence="2">20-2</strain>
    </source>
</reference>
<dbReference type="Proteomes" id="UP000027731">
    <property type="component" value="Unassembled WGS sequence"/>
</dbReference>
<reference evidence="3 7" key="1">
    <citation type="submission" date="2014-06" db="EMBL/GenBank/DDBJ databases">
        <title>Genetic determinant of reutericyclin biosynthesis of Lactobacillus reuteri.</title>
        <authorList>
            <person name="Lin X."/>
            <person name="Duar R."/>
            <person name="Walter J."/>
            <person name="Gaenzle M."/>
        </authorList>
    </citation>
    <scope>NUCLEOTIDE SEQUENCE [LARGE SCALE GENOMIC DNA]</scope>
    <source>
        <strain evidence="3 7">LTH2584</strain>
    </source>
</reference>
<evidence type="ECO:0000313" key="8">
    <source>
        <dbReference type="Proteomes" id="UP000235484"/>
    </source>
</evidence>
<evidence type="ECO:0000313" key="11">
    <source>
        <dbReference type="Proteomes" id="UP000470878"/>
    </source>
</evidence>
<evidence type="ECO:0000313" key="5">
    <source>
        <dbReference type="EMBL" id="MRG83843.1"/>
    </source>
</evidence>
<dbReference type="Proteomes" id="UP000470878">
    <property type="component" value="Unassembled WGS sequence"/>
</dbReference>
<evidence type="ECO:0000313" key="3">
    <source>
        <dbReference type="EMBL" id="KEK16749.1"/>
    </source>
</evidence>
<keyword evidence="1" id="KW-1133">Transmembrane helix</keyword>
<evidence type="ECO:0000313" key="9">
    <source>
        <dbReference type="Proteomes" id="UP000441557"/>
    </source>
</evidence>
<evidence type="ECO:0000313" key="6">
    <source>
        <dbReference type="EMBL" id="MRH79507.1"/>
    </source>
</evidence>
<name>A0A073JS24_LIMRT</name>
<evidence type="ECO:0000313" key="7">
    <source>
        <dbReference type="Proteomes" id="UP000027731"/>
    </source>
</evidence>
<reference evidence="8" key="2">
    <citation type="submission" date="2015-10" db="EMBL/GenBank/DDBJ databases">
        <authorList>
            <person name="Crossman L.C."/>
        </authorList>
    </citation>
    <scope>NUCLEOTIDE SEQUENCE [LARGE SCALE GENOMIC DNA]</scope>
    <source>
        <strain evidence="8">20-2</strain>
    </source>
</reference>
<evidence type="ECO:0000256" key="1">
    <source>
        <dbReference type="SAM" id="Phobius"/>
    </source>
</evidence>
<dbReference type="Proteomes" id="UP000441557">
    <property type="component" value="Unassembled WGS sequence"/>
</dbReference>
<dbReference type="AlphaFoldDB" id="A0A073JS24"/>
<gene>
    <name evidence="6" type="ORF">GIX77_01730</name>
    <name evidence="4" type="ORF">GIX79_06925</name>
    <name evidence="5" type="ORF">GIX80_05455</name>
    <name evidence="3" type="ORF">LR3_10260</name>
    <name evidence="2" type="ORF">LRLP16767_LR202_01188</name>
</gene>
<dbReference type="EMBL" id="JOSX01000002">
    <property type="protein sequence ID" value="KEK16749.1"/>
    <property type="molecule type" value="Genomic_DNA"/>
</dbReference>
<keyword evidence="1" id="KW-0472">Membrane</keyword>
<accession>A0A073JS24</accession>
<proteinExistence type="predicted"/>
<dbReference type="PATRIC" id="fig|1598.90.peg.2"/>
<evidence type="ECO:0000313" key="2">
    <source>
        <dbReference type="EMBL" id="CUR41127.1"/>
    </source>
</evidence>
<feature type="transmembrane region" description="Helical" evidence="1">
    <location>
        <begin position="69"/>
        <end position="90"/>
    </location>
</feature>
<dbReference type="EMBL" id="WJMZ01000004">
    <property type="protein sequence ID" value="MRG83843.1"/>
    <property type="molecule type" value="Genomic_DNA"/>
</dbReference>